<keyword evidence="2" id="KW-1133">Transmembrane helix</keyword>
<name>A0ABP8VLG9_9MICO</name>
<feature type="transmembrane region" description="Helical" evidence="2">
    <location>
        <begin position="126"/>
        <end position="147"/>
    </location>
</feature>
<accession>A0ABP8VLG9</accession>
<sequence>MPERLPMPRRVLAPEPTPGSLLGSEPPAPFPPAPVAAPAAAEPVAPAAAPPITAPVATQPLAPRRLPEPPRRELTALSHHVIGAGTAVLTRAPQAGAVKRPLASIPESLPAPTDDDLPKPLRRQPAFIVSIVAAIVILVGVATFLVLQQVLRGPDTVQNLTVLDGGNNYVLQWNGPDVPYSVAATNAPSNTIDVTRFVKGGRQAFVPKSGLGVSKSSCFVVRSQAEASSHAVPTTAAELASEGGRKFCVADIGD</sequence>
<evidence type="ECO:0000313" key="3">
    <source>
        <dbReference type="EMBL" id="GAA4667030.1"/>
    </source>
</evidence>
<feature type="compositionally biased region" description="Pro residues" evidence="1">
    <location>
        <begin position="26"/>
        <end position="35"/>
    </location>
</feature>
<organism evidence="3 4">
    <name type="scientific">Frondihabitans cladoniiphilus</name>
    <dbReference type="NCBI Taxonomy" id="715785"/>
    <lineage>
        <taxon>Bacteria</taxon>
        <taxon>Bacillati</taxon>
        <taxon>Actinomycetota</taxon>
        <taxon>Actinomycetes</taxon>
        <taxon>Micrococcales</taxon>
        <taxon>Microbacteriaceae</taxon>
        <taxon>Frondihabitans</taxon>
    </lineage>
</organism>
<dbReference type="EMBL" id="BAABLM010000001">
    <property type="protein sequence ID" value="GAA4667030.1"/>
    <property type="molecule type" value="Genomic_DNA"/>
</dbReference>
<dbReference type="Proteomes" id="UP001501295">
    <property type="component" value="Unassembled WGS sequence"/>
</dbReference>
<gene>
    <name evidence="3" type="ORF">GCM10025780_06340</name>
</gene>
<keyword evidence="2" id="KW-0812">Transmembrane</keyword>
<evidence type="ECO:0000256" key="2">
    <source>
        <dbReference type="SAM" id="Phobius"/>
    </source>
</evidence>
<keyword evidence="4" id="KW-1185">Reference proteome</keyword>
<feature type="region of interest" description="Disordered" evidence="1">
    <location>
        <begin position="1"/>
        <end position="68"/>
    </location>
</feature>
<protein>
    <submittedName>
        <fullName evidence="3">Uncharacterized protein</fullName>
    </submittedName>
</protein>
<comment type="caution">
    <text evidence="3">The sequence shown here is derived from an EMBL/GenBank/DDBJ whole genome shotgun (WGS) entry which is preliminary data.</text>
</comment>
<feature type="compositionally biased region" description="Low complexity" evidence="1">
    <location>
        <begin position="54"/>
        <end position="64"/>
    </location>
</feature>
<proteinExistence type="predicted"/>
<evidence type="ECO:0000313" key="4">
    <source>
        <dbReference type="Proteomes" id="UP001501295"/>
    </source>
</evidence>
<feature type="compositionally biased region" description="Low complexity" evidence="1">
    <location>
        <begin position="36"/>
        <end position="47"/>
    </location>
</feature>
<reference evidence="4" key="1">
    <citation type="journal article" date="2019" name="Int. J. Syst. Evol. Microbiol.">
        <title>The Global Catalogue of Microorganisms (GCM) 10K type strain sequencing project: providing services to taxonomists for standard genome sequencing and annotation.</title>
        <authorList>
            <consortium name="The Broad Institute Genomics Platform"/>
            <consortium name="The Broad Institute Genome Sequencing Center for Infectious Disease"/>
            <person name="Wu L."/>
            <person name="Ma J."/>
        </authorList>
    </citation>
    <scope>NUCLEOTIDE SEQUENCE [LARGE SCALE GENOMIC DNA]</scope>
    <source>
        <strain evidence="4">JCM 18956</strain>
    </source>
</reference>
<evidence type="ECO:0000256" key="1">
    <source>
        <dbReference type="SAM" id="MobiDB-lite"/>
    </source>
</evidence>
<keyword evidence="2" id="KW-0472">Membrane</keyword>